<feature type="compositionally biased region" description="Polar residues" evidence="1">
    <location>
        <begin position="539"/>
        <end position="560"/>
    </location>
</feature>
<feature type="compositionally biased region" description="Polar residues" evidence="1">
    <location>
        <begin position="630"/>
        <end position="640"/>
    </location>
</feature>
<evidence type="ECO:0000313" key="2">
    <source>
        <dbReference type="EMBL" id="VEU36295.1"/>
    </source>
</evidence>
<sequence>MATIRDGFITEVDDNGVGLIPAPPSPHKSTHTNPSLATSTCNSGAMASSGSSIPSRDSVSAAIALVRAKQIAKSVAQRAEDQILQPRSFASDQTSTSLVTDSSSKSKTTNSYASARGENSAPPSLPSGEKSVSSSARGSMSISLQLPRDQSSLGVPSTSTTTSCDGIPVAPSLCSNGSDDFDVAVDAKTLDDVNAFLNRLGVGELRSMSVDSNNSNAINAVDSIENLRAASADSLVDEDKVSSGEIDQETLAEISAYIDAATKKSEKREEINEQESPIYERLEDVQSCNDPPSMFHTGISGHKDDPPAASPQAEAVYTEQSEKVNPFLDLSYREEEPHKNSQATLVNSIVAEEEATQEGTEEEANDDKSRESHYTETSFAASMRNTLSTVEEVFSAEAEEEEENEVEFSAPEKEVNQMREFALPAVASYEQESVYGPDGRKEPKGTYEKTGVEVEKLPVSNVGVEQNMMNSDMSVISTDSQNVGKSSQNVGIDDGANSVKSQGLSETDSVPWALRDVASEETMRATGRRRPRFVVSGPRPSNKSRNVASLFDDTSIQASEAASEFKNGESFVSEVRSDDSDEKSYEEEDIDDDEEENAVQTSDSFEGNGCLVDNILYNDYVPEDDYALQRGTSDGIFSSTDETEASGISDRVRLNSTESGEAGISEQESIEVVDDKYGVCDDEVGDPTSSQVEDEEDREIAQDPSGEMAGFVSSPIKASNVATATDTETNAKAGEHEGKIEQNNSFLRQFEDLDLSEEGETDQSLEPDNSLDHQNHEIVEDDVPDAMSPAALISYFYTIDARIFKGEEDEKLVKGFKRLMMPVIDGKKPTIIEEAQIRQAALKADIPLAFVDAFIDHVKDDHPDVAPKKSEEDDPDLLSIGWDDIEEVNEDEAIAAFLSSKFGANAEVENTKARKKHKHDKKSKELMGTGSRDYDPDDDIVTSAIEPDFMKTKSEDETNYEYNESETIDSDDSKGSTHESKENTIGNAEQIAIECPDTIPKVVQAIKKQEIEPVDMKILEACKSIESFDEEVWQRRTAMATYGWEWQEATWLSSPGGSNLSGVGIDGVAIGKGVSNLLFTKKAFPLARKTCKIPYKRRVKPHAGYSDIDVLSLQESAVNGEKNVLKDETPWELRNVRQRFLHERSLTFSRNWFGTLVKTSGNDRIKAPVCKPKSMEMPMRNIPDPGDWTPEWYTSWGGTLGSGSDSEYDSDGESTYTKDTRDGKDDSIRSYSTSSSFSEDEEWEDAPECGTIVNTKLKIGEHVSRVHPDYTSSLRKSRWRKKYFPVGTFPY</sequence>
<feature type="compositionally biased region" description="Polar residues" evidence="1">
    <location>
        <begin position="375"/>
        <end position="386"/>
    </location>
</feature>
<feature type="region of interest" description="Disordered" evidence="1">
    <location>
        <begin position="15"/>
        <end position="58"/>
    </location>
</feature>
<dbReference type="Proteomes" id="UP000291116">
    <property type="component" value="Unassembled WGS sequence"/>
</dbReference>
<feature type="region of interest" description="Disordered" evidence="1">
    <location>
        <begin position="1203"/>
        <end position="1245"/>
    </location>
</feature>
<feature type="compositionally biased region" description="Acidic residues" evidence="1">
    <location>
        <begin position="397"/>
        <end position="406"/>
    </location>
</feature>
<evidence type="ECO:0000256" key="1">
    <source>
        <dbReference type="SAM" id="MobiDB-lite"/>
    </source>
</evidence>
<protein>
    <submittedName>
        <fullName evidence="2">Uncharacterized protein</fullName>
    </submittedName>
</protein>
<feature type="region of interest" description="Disordered" evidence="1">
    <location>
        <begin position="909"/>
        <end position="938"/>
    </location>
</feature>
<proteinExistence type="predicted"/>
<feature type="region of interest" description="Disordered" evidence="1">
    <location>
        <begin position="394"/>
        <end position="413"/>
    </location>
</feature>
<evidence type="ECO:0000313" key="3">
    <source>
        <dbReference type="Proteomes" id="UP000291116"/>
    </source>
</evidence>
<feature type="compositionally biased region" description="Polar residues" evidence="1">
    <location>
        <begin position="31"/>
        <end position="58"/>
    </location>
</feature>
<feature type="compositionally biased region" description="Acidic residues" evidence="1">
    <location>
        <begin position="351"/>
        <end position="365"/>
    </location>
</feature>
<feature type="region of interest" description="Disordered" evidence="1">
    <location>
        <begin position="264"/>
        <end position="386"/>
    </location>
</feature>
<dbReference type="EMBL" id="CAACVS010000083">
    <property type="protein sequence ID" value="VEU36295.1"/>
    <property type="molecule type" value="Genomic_DNA"/>
</dbReference>
<feature type="compositionally biased region" description="Polar residues" evidence="1">
    <location>
        <begin position="130"/>
        <end position="164"/>
    </location>
</feature>
<organism evidence="2 3">
    <name type="scientific">Pseudo-nitzschia multistriata</name>
    <dbReference type="NCBI Taxonomy" id="183589"/>
    <lineage>
        <taxon>Eukaryota</taxon>
        <taxon>Sar</taxon>
        <taxon>Stramenopiles</taxon>
        <taxon>Ochrophyta</taxon>
        <taxon>Bacillariophyta</taxon>
        <taxon>Bacillariophyceae</taxon>
        <taxon>Bacillariophycidae</taxon>
        <taxon>Bacillariales</taxon>
        <taxon>Bacillariaceae</taxon>
        <taxon>Pseudo-nitzschia</taxon>
    </lineage>
</organism>
<feature type="region of interest" description="Disordered" evidence="1">
    <location>
        <begin position="950"/>
        <end position="983"/>
    </location>
</feature>
<reference evidence="2 3" key="1">
    <citation type="submission" date="2019-01" db="EMBL/GenBank/DDBJ databases">
        <authorList>
            <person name="Ferrante I. M."/>
        </authorList>
    </citation>
    <scope>NUCLEOTIDE SEQUENCE [LARGE SCALE GENOMIC DNA]</scope>
    <source>
        <strain evidence="2 3">B856</strain>
    </source>
</reference>
<name>A0A448Z2R4_9STRA</name>
<dbReference type="OrthoDB" id="49008at2759"/>
<feature type="compositionally biased region" description="Acidic residues" evidence="1">
    <location>
        <begin position="957"/>
        <end position="970"/>
    </location>
</feature>
<feature type="compositionally biased region" description="Acidic residues" evidence="1">
    <location>
        <begin position="579"/>
        <end position="597"/>
    </location>
</feature>
<feature type="region of interest" description="Disordered" evidence="1">
    <location>
        <begin position="430"/>
        <end position="452"/>
    </location>
</feature>
<feature type="region of interest" description="Disordered" evidence="1">
    <location>
        <begin position="478"/>
        <end position="610"/>
    </location>
</feature>
<feature type="region of interest" description="Disordered" evidence="1">
    <location>
        <begin position="86"/>
        <end position="166"/>
    </location>
</feature>
<feature type="compositionally biased region" description="Polar residues" evidence="1">
    <location>
        <begin position="478"/>
        <end position="490"/>
    </location>
</feature>
<feature type="compositionally biased region" description="Polar residues" evidence="1">
    <location>
        <begin position="498"/>
        <end position="508"/>
    </location>
</feature>
<accession>A0A448Z2R4</accession>
<feature type="compositionally biased region" description="Polar residues" evidence="1">
    <location>
        <begin position="716"/>
        <end position="730"/>
    </location>
</feature>
<feature type="compositionally biased region" description="Low complexity" evidence="1">
    <location>
        <begin position="91"/>
        <end position="114"/>
    </location>
</feature>
<feature type="compositionally biased region" description="Basic and acidic residues" evidence="1">
    <location>
        <begin position="438"/>
        <end position="452"/>
    </location>
</feature>
<feature type="compositionally biased region" description="Basic and acidic residues" evidence="1">
    <location>
        <begin position="971"/>
        <end position="982"/>
    </location>
</feature>
<feature type="compositionally biased region" description="Basic and acidic residues" evidence="1">
    <location>
        <begin position="1216"/>
        <end position="1228"/>
    </location>
</feature>
<feature type="region of interest" description="Disordered" evidence="1">
    <location>
        <begin position="630"/>
        <end position="743"/>
    </location>
</feature>
<gene>
    <name evidence="2" type="ORF">PSNMU_V1.4_AUG-EV-PASAV3_0030490</name>
</gene>
<keyword evidence="3" id="KW-1185">Reference proteome</keyword>